<dbReference type="CDD" id="cd00088">
    <property type="entry name" value="HPT"/>
    <property type="match status" value="1"/>
</dbReference>
<comment type="caution">
    <text evidence="3">The sequence shown here is derived from an EMBL/GenBank/DDBJ whole genome shotgun (WGS) entry which is preliminary data.</text>
</comment>
<organism evidence="3 4">
    <name type="scientific">Pseudanabaena frigida</name>
    <dbReference type="NCBI Taxonomy" id="945775"/>
    <lineage>
        <taxon>Bacteria</taxon>
        <taxon>Bacillati</taxon>
        <taxon>Cyanobacteriota</taxon>
        <taxon>Cyanophyceae</taxon>
        <taxon>Pseudanabaenales</taxon>
        <taxon>Pseudanabaenaceae</taxon>
        <taxon>Pseudanabaena</taxon>
    </lineage>
</organism>
<dbReference type="InterPro" id="IPR045871">
    <property type="entry name" value="AHP1-5/YPD1"/>
</dbReference>
<dbReference type="EMBL" id="QBML01000005">
    <property type="protein sequence ID" value="PZO43342.1"/>
    <property type="molecule type" value="Genomic_DNA"/>
</dbReference>
<evidence type="ECO:0000259" key="2">
    <source>
        <dbReference type="PROSITE" id="PS50894"/>
    </source>
</evidence>
<accession>A0A2W4WFR3</accession>
<dbReference type="Gene3D" id="1.20.120.160">
    <property type="entry name" value="HPT domain"/>
    <property type="match status" value="1"/>
</dbReference>
<dbReference type="GO" id="GO:0009927">
    <property type="term" value="F:histidine phosphotransfer kinase activity"/>
    <property type="evidence" value="ECO:0007669"/>
    <property type="project" value="InterPro"/>
</dbReference>
<proteinExistence type="predicted"/>
<dbReference type="SMART" id="SM00073">
    <property type="entry name" value="HPT"/>
    <property type="match status" value="1"/>
</dbReference>
<name>A0A2W4WFR3_9CYAN</name>
<dbReference type="GO" id="GO:0005737">
    <property type="term" value="C:cytoplasm"/>
    <property type="evidence" value="ECO:0007669"/>
    <property type="project" value="TreeGrafter"/>
</dbReference>
<feature type="domain" description="HPt" evidence="2">
    <location>
        <begin position="43"/>
        <end position="136"/>
    </location>
</feature>
<dbReference type="AlphaFoldDB" id="A0A2W4WFR3"/>
<dbReference type="InterPro" id="IPR036641">
    <property type="entry name" value="HPT_dom_sf"/>
</dbReference>
<reference evidence="3 4" key="2">
    <citation type="submission" date="2018-06" db="EMBL/GenBank/DDBJ databases">
        <title>Metagenomic assembly of (sub)arctic Cyanobacteria and their associated microbiome from non-axenic cultures.</title>
        <authorList>
            <person name="Baurain D."/>
        </authorList>
    </citation>
    <scope>NUCLEOTIDE SEQUENCE [LARGE SCALE GENOMIC DNA]</scope>
    <source>
        <strain evidence="3">ULC066bin1</strain>
    </source>
</reference>
<evidence type="ECO:0000313" key="3">
    <source>
        <dbReference type="EMBL" id="PZO43342.1"/>
    </source>
</evidence>
<dbReference type="GO" id="GO:0043424">
    <property type="term" value="F:protein histidine kinase binding"/>
    <property type="evidence" value="ECO:0007669"/>
    <property type="project" value="InterPro"/>
</dbReference>
<gene>
    <name evidence="3" type="ORF">DCF19_05185</name>
</gene>
<dbReference type="SUPFAM" id="SSF47226">
    <property type="entry name" value="Histidine-containing phosphotransfer domain, HPT domain"/>
    <property type="match status" value="1"/>
</dbReference>
<dbReference type="PANTHER" id="PTHR28242">
    <property type="entry name" value="PHOSPHORELAY INTERMEDIATE PROTEIN YPD1"/>
    <property type="match status" value="1"/>
</dbReference>
<dbReference type="Proteomes" id="UP000249467">
    <property type="component" value="Unassembled WGS sequence"/>
</dbReference>
<keyword evidence="1" id="KW-0597">Phosphoprotein</keyword>
<dbReference type="GO" id="GO:0000160">
    <property type="term" value="P:phosphorelay signal transduction system"/>
    <property type="evidence" value="ECO:0007669"/>
    <property type="project" value="InterPro"/>
</dbReference>
<dbReference type="PANTHER" id="PTHR28242:SF52">
    <property type="entry name" value="PHOSPHORELAY INTERMEDIATE PROTEIN YPD1"/>
    <property type="match status" value="1"/>
</dbReference>
<evidence type="ECO:0000313" key="4">
    <source>
        <dbReference type="Proteomes" id="UP000249467"/>
    </source>
</evidence>
<evidence type="ECO:0000256" key="1">
    <source>
        <dbReference type="PROSITE-ProRule" id="PRU00110"/>
    </source>
</evidence>
<dbReference type="InterPro" id="IPR008207">
    <property type="entry name" value="Sig_transdc_His_kin_Hpt_dom"/>
</dbReference>
<dbReference type="PROSITE" id="PS50894">
    <property type="entry name" value="HPT"/>
    <property type="match status" value="1"/>
</dbReference>
<sequence>MIDNIEDHAVNKVFDLVNVCPEFVDAQTLDIEIFQDLRLAIGEDLVFSDLVTVYLSSAETLLDSIQTAFTSHDVKAFSLAAHSLKSTSASIGANRLSQICRYFEKNAKTGEITIAPEFLVLLVNEYEAVINAIQACIITFMSE</sequence>
<reference evidence="3 4" key="1">
    <citation type="submission" date="2018-04" db="EMBL/GenBank/DDBJ databases">
        <authorList>
            <person name="Go L.Y."/>
            <person name="Mitchell J.A."/>
        </authorList>
    </citation>
    <scope>NUCLEOTIDE SEQUENCE [LARGE SCALE GENOMIC DNA]</scope>
    <source>
        <strain evidence="3">ULC066bin1</strain>
    </source>
</reference>
<protein>
    <recommendedName>
        <fullName evidence="2">HPt domain-containing protein</fullName>
    </recommendedName>
</protein>
<feature type="modified residue" description="Phosphohistidine" evidence="1">
    <location>
        <position position="82"/>
    </location>
</feature>
<dbReference type="Pfam" id="PF01627">
    <property type="entry name" value="Hpt"/>
    <property type="match status" value="1"/>
</dbReference>